<evidence type="ECO:0000256" key="15">
    <source>
        <dbReference type="ARBA" id="ARBA00067504"/>
    </source>
</evidence>
<dbReference type="SUPFAM" id="SSF56204">
    <property type="entry name" value="Hect, E3 ligase catalytic domain"/>
    <property type="match status" value="1"/>
</dbReference>
<dbReference type="PANTHER" id="PTHR45700">
    <property type="entry name" value="UBIQUITIN-PROTEIN LIGASE E3C"/>
    <property type="match status" value="1"/>
</dbReference>
<keyword evidence="9" id="KW-0863">Zinc-finger</keyword>
<dbReference type="GO" id="GO:0061630">
    <property type="term" value="F:ubiquitin protein ligase activity"/>
    <property type="evidence" value="ECO:0007669"/>
    <property type="project" value="UniProtKB-EC"/>
</dbReference>
<feature type="compositionally biased region" description="Polar residues" evidence="19">
    <location>
        <begin position="15"/>
        <end position="32"/>
    </location>
</feature>
<sequence length="931" mass="105521">MNSSKENHNSGGEVPSQSSVESRNSDTSVSDRSLGQWYTLSPDTMKRAAAKKLIERYFYQLVDGCGDPNCSNEHCASSGKVKNLTPNQAAAQAFQLFSQEAKLCEAHPSKVPRTQGKPAGTASCNNLDSYSKVVELCNEPVPSNSNMVAKTTNDLSDNESLKEKPLPFLTEEKLLNIIKTCQNENSYCQLIRALGEVYSNPESLAQSFLRTEPESPIEVMLEKAGVKDLKRLKKEDVRTLEGDLDKDEDCRELEIKNEKLGENSNKRSLIKRSDTVDTSVDVFSLRRAYAHLFQLPLKIFEGALVNAIVTLTGTLEIRLKLWGSSNRVKTEDEDLLNIFVIITEIPIVGSSEFIDVALPHICKLAAHLSVPCQAKLARVWAKFCKSRLKSLLESLQQLITLKVITGTFTRDYCIQDEEAITSPTKLMKILYYASILAGELDAPDLSFEDSSFSSTDDSLLGAETKVPKPPPPVDPLESQLQINVLDSRKPLIPFHEFYNEPLSDAVEMDKDFAYYKSDFGNTLDFVKNKKFSFMFYSFILTPATKTLGLCYDNRIRMYSERRMSFFQTAVGQPANPYLKLKVRRDHIIDDALVELEMVAMENPKDLKKQLVVEFEGEQGIDEGGVSKEFFQLIVEEIFNPDYGMFVYQQETETVWFNPTSFESDAQFTLIGIVLGLAIYNNIILDVRFPMVVYKKLMGKRGTFYDVQDWNPTLFAGLKELLDYEEDDIEDVLIQTFRVCYTDVFGNTLFHELKEGGDQIYVNQDNKKEFVDLYSNFLLNKCVEKQFRAFRKGFQMVTDESPLIFLFRPEEVEQLVCGSKNFDFNELEEATEYDGGYTAETPIIKNFWKLVHAMSLDDKRKLLQFATGSDRVPVGGLSRLKLVIAKNGPDSDRLPTAHTCFNVLLLPEYSSREKLQDRLEKAINYSKGFGML</sequence>
<comment type="subcellular location">
    <subcellularLocation>
        <location evidence="3">Cytoplasm</location>
    </subcellularLocation>
    <subcellularLocation>
        <location evidence="2">Nucleus</location>
    </subcellularLocation>
</comment>
<feature type="domain" description="HECT" evidence="20">
    <location>
        <begin position="602"/>
        <end position="931"/>
    </location>
</feature>
<dbReference type="PANTHER" id="PTHR45700:SF8">
    <property type="entry name" value="HECT-TYPE E3 UBIQUITIN TRANSFERASE"/>
    <property type="match status" value="1"/>
</dbReference>
<dbReference type="FunFam" id="3.30.2410.10:FF:000003">
    <property type="entry name" value="probable E3 ubiquitin-protein ligase HERC4 isoform X1"/>
    <property type="match status" value="1"/>
</dbReference>
<dbReference type="InterPro" id="IPR032353">
    <property type="entry name" value="AZUL"/>
</dbReference>
<dbReference type="KEGG" id="phu:Phum_PHUM588800"/>
<gene>
    <name evidence="22" type="primary">8232684</name>
    <name evidence="21" type="ORF">Phum_PHUM588800</name>
</gene>
<keyword evidence="8" id="KW-0479">Metal-binding</keyword>
<dbReference type="GO" id="GO:0048731">
    <property type="term" value="P:system development"/>
    <property type="evidence" value="ECO:0007669"/>
    <property type="project" value="UniProtKB-ARBA"/>
</dbReference>
<evidence type="ECO:0000256" key="14">
    <source>
        <dbReference type="ARBA" id="ARBA00023242"/>
    </source>
</evidence>
<dbReference type="FunFam" id="3.90.1750.10:FF:000008">
    <property type="entry name" value="Putative ubiquitin-protein ligase E3A"/>
    <property type="match status" value="1"/>
</dbReference>
<protein>
    <recommendedName>
        <fullName evidence="15">Ubiquitin-protein ligase E3A</fullName>
        <ecNumber evidence="4">2.3.2.26</ecNumber>
    </recommendedName>
    <alternativeName>
        <fullName evidence="17">HECT-type ubiquitin transferase E3A</fullName>
    </alternativeName>
    <alternativeName>
        <fullName evidence="16">Oncogenic protein-associated protein E6-AP</fullName>
    </alternativeName>
</protein>
<dbReference type="Pfam" id="PF16558">
    <property type="entry name" value="AZUL"/>
    <property type="match status" value="1"/>
</dbReference>
<dbReference type="GO" id="GO:0010604">
    <property type="term" value="P:positive regulation of macromolecule metabolic process"/>
    <property type="evidence" value="ECO:0007669"/>
    <property type="project" value="UniProtKB-ARBA"/>
</dbReference>
<evidence type="ECO:0000256" key="18">
    <source>
        <dbReference type="PROSITE-ProRule" id="PRU00104"/>
    </source>
</evidence>
<dbReference type="InParanoid" id="E0W2B7"/>
<dbReference type="PROSITE" id="PS50237">
    <property type="entry name" value="HECT"/>
    <property type="match status" value="1"/>
</dbReference>
<evidence type="ECO:0000256" key="8">
    <source>
        <dbReference type="ARBA" id="ARBA00022723"/>
    </source>
</evidence>
<dbReference type="InterPro" id="IPR035983">
    <property type="entry name" value="Hect_E3_ubiquitin_ligase"/>
</dbReference>
<dbReference type="EMBL" id="DS235875">
    <property type="protein sequence ID" value="EEB19773.1"/>
    <property type="molecule type" value="Genomic_DNA"/>
</dbReference>
<dbReference type="GO" id="GO:0048511">
    <property type="term" value="P:rhythmic process"/>
    <property type="evidence" value="ECO:0007669"/>
    <property type="project" value="UniProtKB-KW"/>
</dbReference>
<dbReference type="CDD" id="cd00078">
    <property type="entry name" value="HECTc"/>
    <property type="match status" value="1"/>
</dbReference>
<keyword evidence="10 18" id="KW-0833">Ubl conjugation pathway</keyword>
<keyword evidence="14" id="KW-0539">Nucleus</keyword>
<dbReference type="GO" id="GO:0016874">
    <property type="term" value="F:ligase activity"/>
    <property type="evidence" value="ECO:0007669"/>
    <property type="project" value="UniProtKB-KW"/>
</dbReference>
<dbReference type="GeneID" id="8232684"/>
<dbReference type="STRING" id="121224.E0W2B7"/>
<evidence type="ECO:0000256" key="5">
    <source>
        <dbReference type="ARBA" id="ARBA00022490"/>
    </source>
</evidence>
<dbReference type="GO" id="GO:0006511">
    <property type="term" value="P:ubiquitin-dependent protein catabolic process"/>
    <property type="evidence" value="ECO:0007669"/>
    <property type="project" value="UniProtKB-ARBA"/>
</dbReference>
<evidence type="ECO:0000313" key="22">
    <source>
        <dbReference type="EnsemblMetazoa" id="PHUM588800-PA"/>
    </source>
</evidence>
<evidence type="ECO:0000256" key="19">
    <source>
        <dbReference type="SAM" id="MobiDB-lite"/>
    </source>
</evidence>
<dbReference type="EC" id="2.3.2.26" evidence="4"/>
<evidence type="ECO:0000313" key="21">
    <source>
        <dbReference type="EMBL" id="EEB19773.1"/>
    </source>
</evidence>
<dbReference type="Proteomes" id="UP000009046">
    <property type="component" value="Unassembled WGS sequence"/>
</dbReference>
<keyword evidence="23" id="KW-1185">Reference proteome</keyword>
<dbReference type="GO" id="GO:0030518">
    <property type="term" value="P:nuclear receptor-mediated steroid hormone signaling pathway"/>
    <property type="evidence" value="ECO:0007669"/>
    <property type="project" value="UniProtKB-ARBA"/>
</dbReference>
<keyword evidence="7" id="KW-0808">Transferase</keyword>
<dbReference type="Gene3D" id="3.90.1750.10">
    <property type="entry name" value="Hect, E3 ligase catalytic domains"/>
    <property type="match status" value="1"/>
</dbReference>
<dbReference type="Gene3D" id="6.10.130.10">
    <property type="entry name" value="Ubiquitin-protein ligase E3A, N-terminal zinc-binding domain (AZUL)"/>
    <property type="match status" value="1"/>
</dbReference>
<dbReference type="OrthoDB" id="5981550at2759"/>
<dbReference type="GO" id="GO:0048513">
    <property type="term" value="P:animal organ development"/>
    <property type="evidence" value="ECO:0007669"/>
    <property type="project" value="UniProtKB-ARBA"/>
</dbReference>
<dbReference type="GO" id="GO:0000209">
    <property type="term" value="P:protein polyubiquitination"/>
    <property type="evidence" value="ECO:0007669"/>
    <property type="project" value="InterPro"/>
</dbReference>
<proteinExistence type="predicted"/>
<dbReference type="InterPro" id="IPR000569">
    <property type="entry name" value="HECT_dom"/>
</dbReference>
<dbReference type="Gene3D" id="3.30.2160.10">
    <property type="entry name" value="Hect, E3 ligase catalytic domain"/>
    <property type="match status" value="1"/>
</dbReference>
<evidence type="ECO:0000256" key="9">
    <source>
        <dbReference type="ARBA" id="ARBA00022771"/>
    </source>
</evidence>
<dbReference type="Pfam" id="PF00632">
    <property type="entry name" value="HECT"/>
    <property type="match status" value="1"/>
</dbReference>
<evidence type="ECO:0000256" key="3">
    <source>
        <dbReference type="ARBA" id="ARBA00004496"/>
    </source>
</evidence>
<dbReference type="GO" id="GO:0042752">
    <property type="term" value="P:regulation of circadian rhythm"/>
    <property type="evidence" value="ECO:0007669"/>
    <property type="project" value="UniProtKB-ARBA"/>
</dbReference>
<comment type="catalytic activity">
    <reaction evidence="1">
        <text>S-ubiquitinyl-[E2 ubiquitin-conjugating enzyme]-L-cysteine + [acceptor protein]-L-lysine = [E2 ubiquitin-conjugating enzyme]-L-cysteine + N(6)-ubiquitinyl-[acceptor protein]-L-lysine.</text>
        <dbReference type="EC" id="2.3.2.26"/>
    </reaction>
</comment>
<evidence type="ECO:0000256" key="6">
    <source>
        <dbReference type="ARBA" id="ARBA00022553"/>
    </source>
</evidence>
<reference evidence="22" key="3">
    <citation type="submission" date="2020-05" db="UniProtKB">
        <authorList>
            <consortium name="EnsemblMetazoa"/>
        </authorList>
    </citation>
    <scope>IDENTIFICATION</scope>
    <source>
        <strain evidence="22">USDA</strain>
    </source>
</reference>
<keyword evidence="21" id="KW-0436">Ligase</keyword>
<keyword evidence="13" id="KW-0090">Biological rhythms</keyword>
<evidence type="ECO:0000256" key="2">
    <source>
        <dbReference type="ARBA" id="ARBA00004123"/>
    </source>
</evidence>
<dbReference type="GO" id="GO:0005737">
    <property type="term" value="C:cytoplasm"/>
    <property type="evidence" value="ECO:0007669"/>
    <property type="project" value="UniProtKB-SubCell"/>
</dbReference>
<accession>E0W2B7</accession>
<evidence type="ECO:0000256" key="13">
    <source>
        <dbReference type="ARBA" id="ARBA00023108"/>
    </source>
</evidence>
<dbReference type="SMART" id="SM00119">
    <property type="entry name" value="HECTc"/>
    <property type="match status" value="1"/>
</dbReference>
<dbReference type="eggNOG" id="KOG0941">
    <property type="taxonomic scope" value="Eukaryota"/>
</dbReference>
<dbReference type="FunCoup" id="E0W2B7">
    <property type="interactions" value="1947"/>
</dbReference>
<keyword evidence="11" id="KW-0862">Zinc</keyword>
<evidence type="ECO:0000256" key="11">
    <source>
        <dbReference type="ARBA" id="ARBA00022833"/>
    </source>
</evidence>
<dbReference type="EnsemblMetazoa" id="PHUM588800-RA">
    <property type="protein sequence ID" value="PHUM588800-PA"/>
    <property type="gene ID" value="PHUM588800"/>
</dbReference>
<organism>
    <name type="scientific">Pediculus humanus subsp. corporis</name>
    <name type="common">Body louse</name>
    <dbReference type="NCBI Taxonomy" id="121224"/>
    <lineage>
        <taxon>Eukaryota</taxon>
        <taxon>Metazoa</taxon>
        <taxon>Ecdysozoa</taxon>
        <taxon>Arthropoda</taxon>
        <taxon>Hexapoda</taxon>
        <taxon>Insecta</taxon>
        <taxon>Pterygota</taxon>
        <taxon>Neoptera</taxon>
        <taxon>Paraneoptera</taxon>
        <taxon>Psocodea</taxon>
        <taxon>Troctomorpha</taxon>
        <taxon>Phthiraptera</taxon>
        <taxon>Anoplura</taxon>
        <taxon>Pediculidae</taxon>
        <taxon>Pediculus</taxon>
    </lineage>
</organism>
<dbReference type="AlphaFoldDB" id="E0W2B7"/>
<reference evidence="21" key="1">
    <citation type="submission" date="2007-04" db="EMBL/GenBank/DDBJ databases">
        <title>Annotation of Pediculus humanus corporis strain USDA.</title>
        <authorList>
            <person name="Kirkness E."/>
            <person name="Hannick L."/>
            <person name="Hass B."/>
            <person name="Bruggner R."/>
            <person name="Lawson D."/>
            <person name="Bidwell S."/>
            <person name="Joardar V."/>
            <person name="Caler E."/>
            <person name="Walenz B."/>
            <person name="Inman J."/>
            <person name="Schobel S."/>
            <person name="Galinsky K."/>
            <person name="Amedeo P."/>
            <person name="Strausberg R."/>
        </authorList>
    </citation>
    <scope>NUCLEOTIDE SEQUENCE</scope>
    <source>
        <strain evidence="21">USDA</strain>
    </source>
</reference>
<dbReference type="GO" id="GO:0005634">
    <property type="term" value="C:nucleus"/>
    <property type="evidence" value="ECO:0007669"/>
    <property type="project" value="UniProtKB-SubCell"/>
</dbReference>
<dbReference type="Gene3D" id="3.30.2410.10">
    <property type="entry name" value="Hect, E3 ligase catalytic domain"/>
    <property type="match status" value="1"/>
</dbReference>
<evidence type="ECO:0000256" key="1">
    <source>
        <dbReference type="ARBA" id="ARBA00000885"/>
    </source>
</evidence>
<dbReference type="FunFam" id="3.30.2160.10:FF:000004">
    <property type="entry name" value="probable E3 ubiquitin-protein ligase HERC4 isoform X1"/>
    <property type="match status" value="1"/>
</dbReference>
<dbReference type="EMBL" id="AAZO01007175">
    <property type="status" value="NOT_ANNOTATED_CDS"/>
    <property type="molecule type" value="Genomic_DNA"/>
</dbReference>
<dbReference type="InterPro" id="IPR042556">
    <property type="entry name" value="AZUL_sf"/>
</dbReference>
<dbReference type="GO" id="GO:0080090">
    <property type="term" value="P:regulation of primary metabolic process"/>
    <property type="evidence" value="ECO:0007669"/>
    <property type="project" value="UniProtKB-ARBA"/>
</dbReference>
<reference evidence="21" key="2">
    <citation type="submission" date="2007-04" db="EMBL/GenBank/DDBJ databases">
        <title>The genome of the human body louse.</title>
        <authorList>
            <consortium name="The Human Body Louse Genome Consortium"/>
            <person name="Kirkness E."/>
            <person name="Walenz B."/>
            <person name="Hass B."/>
            <person name="Bruggner R."/>
            <person name="Strausberg R."/>
        </authorList>
    </citation>
    <scope>NUCLEOTIDE SEQUENCE</scope>
    <source>
        <strain evidence="21">USDA</strain>
    </source>
</reference>
<dbReference type="GO" id="GO:0009966">
    <property type="term" value="P:regulation of signal transduction"/>
    <property type="evidence" value="ECO:0007669"/>
    <property type="project" value="UniProtKB-ARBA"/>
</dbReference>
<feature type="region of interest" description="Disordered" evidence="19">
    <location>
        <begin position="1"/>
        <end position="32"/>
    </location>
</feature>
<evidence type="ECO:0000256" key="17">
    <source>
        <dbReference type="ARBA" id="ARBA00077264"/>
    </source>
</evidence>
<evidence type="ECO:0000256" key="16">
    <source>
        <dbReference type="ARBA" id="ARBA00077235"/>
    </source>
</evidence>
<dbReference type="OMA" id="AHCTNAN"/>
<dbReference type="InterPro" id="IPR044611">
    <property type="entry name" value="E3A/B/C-like"/>
</dbReference>
<evidence type="ECO:0000259" key="20">
    <source>
        <dbReference type="PROSITE" id="PS50237"/>
    </source>
</evidence>
<feature type="active site" description="Glycyl thioester intermediate" evidence="18">
    <location>
        <position position="899"/>
    </location>
</feature>
<evidence type="ECO:0000256" key="4">
    <source>
        <dbReference type="ARBA" id="ARBA00012485"/>
    </source>
</evidence>
<evidence type="ECO:0000256" key="7">
    <source>
        <dbReference type="ARBA" id="ARBA00022679"/>
    </source>
</evidence>
<dbReference type="HOGENOM" id="CLU_002173_5_0_1"/>
<dbReference type="RefSeq" id="XP_002432511.1">
    <property type="nucleotide sequence ID" value="XM_002432466.1"/>
</dbReference>
<keyword evidence="12" id="KW-0647">Proteasome</keyword>
<dbReference type="GO" id="GO:0008270">
    <property type="term" value="F:zinc ion binding"/>
    <property type="evidence" value="ECO:0007669"/>
    <property type="project" value="UniProtKB-KW"/>
</dbReference>
<keyword evidence="6" id="KW-0597">Phosphoprotein</keyword>
<evidence type="ECO:0000256" key="12">
    <source>
        <dbReference type="ARBA" id="ARBA00022942"/>
    </source>
</evidence>
<evidence type="ECO:0000313" key="23">
    <source>
        <dbReference type="Proteomes" id="UP000009046"/>
    </source>
</evidence>
<keyword evidence="5" id="KW-0963">Cytoplasm</keyword>
<dbReference type="CTD" id="8232684"/>
<dbReference type="GO" id="GO:0000502">
    <property type="term" value="C:proteasome complex"/>
    <property type="evidence" value="ECO:0007669"/>
    <property type="project" value="UniProtKB-KW"/>
</dbReference>
<dbReference type="VEuPathDB" id="VectorBase:PHUM588800"/>
<evidence type="ECO:0000256" key="10">
    <source>
        <dbReference type="ARBA" id="ARBA00022786"/>
    </source>
</evidence>
<name>E0W2B7_PEDHC</name>